<evidence type="ECO:0000259" key="3">
    <source>
        <dbReference type="PROSITE" id="PS50280"/>
    </source>
</evidence>
<keyword evidence="4" id="KW-0489">Methyltransferase</keyword>
<name>A0A0R0LR99_9MICR</name>
<dbReference type="InterPro" id="IPR001214">
    <property type="entry name" value="SET_dom"/>
</dbReference>
<reference evidence="4 5" key="1">
    <citation type="submission" date="2015-07" db="EMBL/GenBank/DDBJ databases">
        <title>The genome of Pseudoloma neurophilia, a relevant intracellular parasite of the zebrafish.</title>
        <authorList>
            <person name="Ndikumana S."/>
            <person name="Pelin A."/>
            <person name="Sanders J."/>
            <person name="Corradi N."/>
        </authorList>
    </citation>
    <scope>NUCLEOTIDE SEQUENCE [LARGE SCALE GENOMIC DNA]</scope>
    <source>
        <strain evidence="4 5">MK1</strain>
    </source>
</reference>
<protein>
    <submittedName>
        <fullName evidence="4">Histone-lysine N-methyltransferase</fullName>
    </submittedName>
</protein>
<dbReference type="Gene3D" id="2.170.270.10">
    <property type="entry name" value="SET domain"/>
    <property type="match status" value="1"/>
</dbReference>
<dbReference type="PROSITE" id="PS50280">
    <property type="entry name" value="SET"/>
    <property type="match status" value="1"/>
</dbReference>
<dbReference type="GO" id="GO:0031507">
    <property type="term" value="P:heterochromatin formation"/>
    <property type="evidence" value="ECO:0007669"/>
    <property type="project" value="TreeGrafter"/>
</dbReference>
<dbReference type="SUPFAM" id="SSF82199">
    <property type="entry name" value="SET domain"/>
    <property type="match status" value="1"/>
</dbReference>
<evidence type="ECO:0000313" key="5">
    <source>
        <dbReference type="Proteomes" id="UP000051530"/>
    </source>
</evidence>
<keyword evidence="5" id="KW-1185">Reference proteome</keyword>
<sequence length="179" mass="20615">MWCISAQSLFKNPTLSHIFTIKNNPIVSKSFIAGAGLYSERMYDKGEAVLFYDGDQVSKEQGDKLDELYQKAGLFYMFKLDKRFYIDGTVLSDKCKFINHGCNQKKNQRPIQRNNPFLNCESSKLSNFCQSNCQATSILTGSRKKILIQTERIITEGEEFAYDYGKKKVFTCNCEFRGR</sequence>
<dbReference type="GO" id="GO:0003682">
    <property type="term" value="F:chromatin binding"/>
    <property type="evidence" value="ECO:0007669"/>
    <property type="project" value="TreeGrafter"/>
</dbReference>
<dbReference type="InterPro" id="IPR046341">
    <property type="entry name" value="SET_dom_sf"/>
</dbReference>
<dbReference type="GO" id="GO:0005634">
    <property type="term" value="C:nucleus"/>
    <property type="evidence" value="ECO:0007669"/>
    <property type="project" value="TreeGrafter"/>
</dbReference>
<gene>
    <name evidence="4" type="ORF">M153_15431000729</name>
</gene>
<keyword evidence="1" id="KW-0805">Transcription regulation</keyword>
<dbReference type="PANTHER" id="PTHR45747:SF4">
    <property type="entry name" value="HISTONE-LYSINE N-METHYLTRANSFERASE E(Z)"/>
    <property type="match status" value="1"/>
</dbReference>
<dbReference type="GO" id="GO:0032259">
    <property type="term" value="P:methylation"/>
    <property type="evidence" value="ECO:0007669"/>
    <property type="project" value="UniProtKB-KW"/>
</dbReference>
<evidence type="ECO:0000256" key="2">
    <source>
        <dbReference type="ARBA" id="ARBA00023163"/>
    </source>
</evidence>
<dbReference type="InterPro" id="IPR045318">
    <property type="entry name" value="EZH1/2-like"/>
</dbReference>
<keyword evidence="2" id="KW-0804">Transcription</keyword>
<dbReference type="GO" id="GO:0046976">
    <property type="term" value="F:histone H3K27 methyltransferase activity"/>
    <property type="evidence" value="ECO:0007669"/>
    <property type="project" value="TreeGrafter"/>
</dbReference>
<evidence type="ECO:0000313" key="4">
    <source>
        <dbReference type="EMBL" id="KRH91990.1"/>
    </source>
</evidence>
<dbReference type="PANTHER" id="PTHR45747">
    <property type="entry name" value="HISTONE-LYSINE N-METHYLTRANSFERASE E(Z)"/>
    <property type="match status" value="1"/>
</dbReference>
<dbReference type="OrthoDB" id="3265353at2759"/>
<dbReference type="AlphaFoldDB" id="A0A0R0LR99"/>
<feature type="domain" description="SET" evidence="3">
    <location>
        <begin position="24"/>
        <end position="165"/>
    </location>
</feature>
<accession>A0A0R0LR99</accession>
<comment type="caution">
    <text evidence="4">The sequence shown here is derived from an EMBL/GenBank/DDBJ whole genome shotgun (WGS) entry which is preliminary data.</text>
</comment>
<dbReference type="VEuPathDB" id="MicrosporidiaDB:M153_15431000729"/>
<keyword evidence="4" id="KW-0808">Transferase</keyword>
<dbReference type="EMBL" id="LGUB01001323">
    <property type="protein sequence ID" value="KRH91990.1"/>
    <property type="molecule type" value="Genomic_DNA"/>
</dbReference>
<organism evidence="4 5">
    <name type="scientific">Pseudoloma neurophilia</name>
    <dbReference type="NCBI Taxonomy" id="146866"/>
    <lineage>
        <taxon>Eukaryota</taxon>
        <taxon>Fungi</taxon>
        <taxon>Fungi incertae sedis</taxon>
        <taxon>Microsporidia</taxon>
        <taxon>Pseudoloma</taxon>
    </lineage>
</organism>
<evidence type="ECO:0000256" key="1">
    <source>
        <dbReference type="ARBA" id="ARBA00023015"/>
    </source>
</evidence>
<dbReference type="Pfam" id="PF00856">
    <property type="entry name" value="SET"/>
    <property type="match status" value="1"/>
</dbReference>
<dbReference type="SMART" id="SM00317">
    <property type="entry name" value="SET"/>
    <property type="match status" value="1"/>
</dbReference>
<dbReference type="Proteomes" id="UP000051530">
    <property type="component" value="Unassembled WGS sequence"/>
</dbReference>
<proteinExistence type="predicted"/>